<dbReference type="Gene3D" id="1.10.10.60">
    <property type="entry name" value="Homeodomain-like"/>
    <property type="match status" value="1"/>
</dbReference>
<dbReference type="Pfam" id="PF14525">
    <property type="entry name" value="AraC_binding_2"/>
    <property type="match status" value="1"/>
</dbReference>
<dbReference type="PANTHER" id="PTHR46796:SF6">
    <property type="entry name" value="ARAC SUBFAMILY"/>
    <property type="match status" value="1"/>
</dbReference>
<dbReference type="InterPro" id="IPR050204">
    <property type="entry name" value="AraC_XylS_family_regulators"/>
</dbReference>
<keyword evidence="2 5" id="KW-0238">DNA-binding</keyword>
<dbReference type="InterPro" id="IPR009057">
    <property type="entry name" value="Homeodomain-like_sf"/>
</dbReference>
<dbReference type="InterPro" id="IPR018060">
    <property type="entry name" value="HTH_AraC"/>
</dbReference>
<accession>A0A1H6F2T3</accession>
<name>A0A1H6F2T3_9ACTN</name>
<keyword evidence="3" id="KW-0804">Transcription</keyword>
<reference evidence="5 6" key="1">
    <citation type="submission" date="2016-10" db="EMBL/GenBank/DDBJ databases">
        <authorList>
            <person name="de Groot N.N."/>
        </authorList>
    </citation>
    <scope>NUCLEOTIDE SEQUENCE [LARGE SCALE GENOMIC DNA]</scope>
    <source>
        <strain evidence="5 6">CGMCC 4.7037</strain>
    </source>
</reference>
<sequence length="313" mass="34130">MAPARRGHAWREVVCDALGPLEVRIDRDALVQGEIEVGALGSIGLGRVKTTTRQSVHRTPALVRRDSPQFHRLVLAVSGRPRVAQSGRARWLAPGEFAVYDFARPYVLDYDGAVELAVFSFPVGTLALPPDSLAKLAALPISGAAGTGALAASVLRRVAVDLASYRPASAGRLATVVADLVSAALVERLDQPDVVPIESRERVLVLQIRAFVEQHLDDLDLDPAVIAAAHHVSLRHLYRLFEADGTSVAAWIRHRRLERCRADLADPALEDRLVGAVGARWGLSDPAHFSRLFRRIYGFSPTEYRQARLEVTG</sequence>
<dbReference type="GO" id="GO:0043565">
    <property type="term" value="F:sequence-specific DNA binding"/>
    <property type="evidence" value="ECO:0007669"/>
    <property type="project" value="InterPro"/>
</dbReference>
<evidence type="ECO:0000259" key="4">
    <source>
        <dbReference type="PROSITE" id="PS01124"/>
    </source>
</evidence>
<dbReference type="Pfam" id="PF12833">
    <property type="entry name" value="HTH_18"/>
    <property type="match status" value="1"/>
</dbReference>
<organism evidence="5 6">
    <name type="scientific">Nonomuraea solani</name>
    <dbReference type="NCBI Taxonomy" id="1144553"/>
    <lineage>
        <taxon>Bacteria</taxon>
        <taxon>Bacillati</taxon>
        <taxon>Actinomycetota</taxon>
        <taxon>Actinomycetes</taxon>
        <taxon>Streptosporangiales</taxon>
        <taxon>Streptosporangiaceae</taxon>
        <taxon>Nonomuraea</taxon>
    </lineage>
</organism>
<proteinExistence type="predicted"/>
<evidence type="ECO:0000256" key="2">
    <source>
        <dbReference type="ARBA" id="ARBA00023125"/>
    </source>
</evidence>
<dbReference type="PROSITE" id="PS01124">
    <property type="entry name" value="HTH_ARAC_FAMILY_2"/>
    <property type="match status" value="1"/>
</dbReference>
<dbReference type="AlphaFoldDB" id="A0A1H6F2T3"/>
<dbReference type="InterPro" id="IPR035418">
    <property type="entry name" value="AraC-bd_2"/>
</dbReference>
<protein>
    <submittedName>
        <fullName evidence="5">AraC-type DNA-binding protein</fullName>
    </submittedName>
</protein>
<evidence type="ECO:0000313" key="5">
    <source>
        <dbReference type="EMBL" id="SEH03691.1"/>
    </source>
</evidence>
<keyword evidence="6" id="KW-1185">Reference proteome</keyword>
<dbReference type="PANTHER" id="PTHR46796">
    <property type="entry name" value="HTH-TYPE TRANSCRIPTIONAL ACTIVATOR RHAS-RELATED"/>
    <property type="match status" value="1"/>
</dbReference>
<dbReference type="PRINTS" id="PR00032">
    <property type="entry name" value="HTHARAC"/>
</dbReference>
<feature type="domain" description="HTH araC/xylS-type" evidence="4">
    <location>
        <begin position="206"/>
        <end position="307"/>
    </location>
</feature>
<evidence type="ECO:0000313" key="6">
    <source>
        <dbReference type="Proteomes" id="UP000236732"/>
    </source>
</evidence>
<dbReference type="GO" id="GO:0003700">
    <property type="term" value="F:DNA-binding transcription factor activity"/>
    <property type="evidence" value="ECO:0007669"/>
    <property type="project" value="InterPro"/>
</dbReference>
<evidence type="ECO:0000256" key="1">
    <source>
        <dbReference type="ARBA" id="ARBA00023015"/>
    </source>
</evidence>
<evidence type="ECO:0000256" key="3">
    <source>
        <dbReference type="ARBA" id="ARBA00023163"/>
    </source>
</evidence>
<dbReference type="Proteomes" id="UP000236732">
    <property type="component" value="Unassembled WGS sequence"/>
</dbReference>
<dbReference type="SMART" id="SM00342">
    <property type="entry name" value="HTH_ARAC"/>
    <property type="match status" value="1"/>
</dbReference>
<gene>
    <name evidence="5" type="ORF">SAMN05444920_1429</name>
</gene>
<dbReference type="SUPFAM" id="SSF46689">
    <property type="entry name" value="Homeodomain-like"/>
    <property type="match status" value="1"/>
</dbReference>
<dbReference type="InterPro" id="IPR020449">
    <property type="entry name" value="Tscrpt_reg_AraC-type_HTH"/>
</dbReference>
<dbReference type="EMBL" id="FNVT01000042">
    <property type="protein sequence ID" value="SEH03691.1"/>
    <property type="molecule type" value="Genomic_DNA"/>
</dbReference>
<keyword evidence="1" id="KW-0805">Transcription regulation</keyword>